<evidence type="ECO:0000313" key="1">
    <source>
        <dbReference type="EMBL" id="CUS94798.1"/>
    </source>
</evidence>
<comment type="caution">
    <text evidence="1">The sequence shown here is derived from an EMBL/GenBank/DDBJ whole genome shotgun (WGS) entry which is preliminary data.</text>
</comment>
<proteinExistence type="predicted"/>
<gene>
    <name evidence="1" type="ORF">JGI8_02053</name>
</gene>
<accession>A0ABM9UXU2</accession>
<sequence length="67" mass="7392">FLFAIELVFSNALNCSLPFFDALTVSRVMNGFVMSTSRTFIFQGMLGKVIDKCFTPGPTYLEATVSV</sequence>
<name>A0ABM9UXU2_9BACT</name>
<keyword evidence="2" id="KW-1185">Reference proteome</keyword>
<dbReference type="EMBL" id="CZVI01000055">
    <property type="protein sequence ID" value="CUS94798.1"/>
    <property type="molecule type" value="Genomic_DNA"/>
</dbReference>
<evidence type="ECO:0000313" key="2">
    <source>
        <dbReference type="Proteomes" id="UP000182200"/>
    </source>
</evidence>
<reference evidence="1 2" key="1">
    <citation type="submission" date="2015-11" db="EMBL/GenBank/DDBJ databases">
        <authorList>
            <person name="Varghese N."/>
        </authorList>
    </citation>
    <scope>NUCLEOTIDE SEQUENCE [LARGE SCALE GENOMIC DNA]</scope>
    <source>
        <strain evidence="1 2">JGI-8</strain>
    </source>
</reference>
<feature type="non-terminal residue" evidence="1">
    <location>
        <position position="1"/>
    </location>
</feature>
<protein>
    <submittedName>
        <fullName evidence="1">Uncharacterized protein</fullName>
    </submittedName>
</protein>
<organism evidence="1 2">
    <name type="scientific">Candidatus Kryptonium thompsonii</name>
    <dbReference type="NCBI Taxonomy" id="1633631"/>
    <lineage>
        <taxon>Bacteria</taxon>
        <taxon>Pseudomonadati</taxon>
        <taxon>Candidatus Kryptoniota</taxon>
        <taxon>Candidatus Kryptonium</taxon>
    </lineage>
</organism>
<dbReference type="Proteomes" id="UP000182200">
    <property type="component" value="Unassembled WGS sequence"/>
</dbReference>